<dbReference type="PANTHER" id="PTHR43798">
    <property type="entry name" value="MONOACYLGLYCEROL LIPASE"/>
    <property type="match status" value="1"/>
</dbReference>
<name>A0A1V9GD94_9BACT</name>
<evidence type="ECO:0000259" key="1">
    <source>
        <dbReference type="Pfam" id="PF00561"/>
    </source>
</evidence>
<dbReference type="RefSeq" id="WP_081159005.1">
    <property type="nucleotide sequence ID" value="NZ_LWBP01000001.1"/>
</dbReference>
<protein>
    <submittedName>
        <fullName evidence="2">Alpha/beta hydrolase</fullName>
    </submittedName>
</protein>
<dbReference type="STRING" id="550983.A4R26_01500"/>
<dbReference type="Gene3D" id="3.40.50.1820">
    <property type="entry name" value="alpha/beta hydrolase"/>
    <property type="match status" value="1"/>
</dbReference>
<sequence length="319" mass="37093">MLHNFSKYLMMVFCLFTILITQAQVEYPYPVQKFNITLESKPVQIAYMDAKPDTPVNKTVLLFHGKNFNGYYWKDVMAFLVKAGYRVIVPDQPGWGRSDKPDLHYSFHLLAYAMNKLLDSLKIEKVYLVGHSMGGMLAARFTMTYPGKVEKLVLENPIGLEDYKRFVPYQTTDQLYKKEISATYESYKKYQQSYYPQWKQEYEQYVQAQADALDNPEFPRIARINAVTYQMIYEEPVCYEWDRISAPTLLVIGTEDRTIVGKALLSDDDKNKYGQYPALAKQTKEQLPNALLMEMPGIGHIPHIQDPGQYKQILLSFFK</sequence>
<dbReference type="InterPro" id="IPR050266">
    <property type="entry name" value="AB_hydrolase_sf"/>
</dbReference>
<accession>A0A1V9GD94</accession>
<dbReference type="PRINTS" id="PR00111">
    <property type="entry name" value="ABHYDROLASE"/>
</dbReference>
<dbReference type="GO" id="GO:0016020">
    <property type="term" value="C:membrane"/>
    <property type="evidence" value="ECO:0007669"/>
    <property type="project" value="TreeGrafter"/>
</dbReference>
<keyword evidence="3" id="KW-1185">Reference proteome</keyword>
<evidence type="ECO:0000313" key="3">
    <source>
        <dbReference type="Proteomes" id="UP000192276"/>
    </source>
</evidence>
<dbReference type="InterPro" id="IPR029058">
    <property type="entry name" value="AB_hydrolase_fold"/>
</dbReference>
<dbReference type="OrthoDB" id="9773293at2"/>
<gene>
    <name evidence="2" type="ORF">A4R26_01500</name>
</gene>
<dbReference type="SUPFAM" id="SSF53474">
    <property type="entry name" value="alpha/beta-Hydrolases"/>
    <property type="match status" value="1"/>
</dbReference>
<reference evidence="3" key="1">
    <citation type="submission" date="2016-04" db="EMBL/GenBank/DDBJ databases">
        <authorList>
            <person name="Chen L."/>
            <person name="Zhuang W."/>
            <person name="Wang G."/>
        </authorList>
    </citation>
    <scope>NUCLEOTIDE SEQUENCE [LARGE SCALE GENOMIC DNA]</scope>
    <source>
        <strain evidence="3">208</strain>
    </source>
</reference>
<dbReference type="InterPro" id="IPR000073">
    <property type="entry name" value="AB_hydrolase_1"/>
</dbReference>
<proteinExistence type="predicted"/>
<dbReference type="Proteomes" id="UP000192276">
    <property type="component" value="Unassembled WGS sequence"/>
</dbReference>
<dbReference type="GO" id="GO:0046464">
    <property type="term" value="P:acylglycerol catabolic process"/>
    <property type="evidence" value="ECO:0007669"/>
    <property type="project" value="TreeGrafter"/>
</dbReference>
<dbReference type="Pfam" id="PF00561">
    <property type="entry name" value="Abhydrolase_1"/>
    <property type="match status" value="1"/>
</dbReference>
<dbReference type="InterPro" id="IPR000639">
    <property type="entry name" value="Epox_hydrolase-like"/>
</dbReference>
<dbReference type="GO" id="GO:0047372">
    <property type="term" value="F:monoacylglycerol lipase activity"/>
    <property type="evidence" value="ECO:0007669"/>
    <property type="project" value="TreeGrafter"/>
</dbReference>
<feature type="domain" description="AB hydrolase-1" evidence="1">
    <location>
        <begin position="59"/>
        <end position="307"/>
    </location>
</feature>
<dbReference type="EMBL" id="LWBP01000001">
    <property type="protein sequence ID" value="OQP68507.1"/>
    <property type="molecule type" value="Genomic_DNA"/>
</dbReference>
<organism evidence="2 3">
    <name type="scientific">Niastella populi</name>
    <dbReference type="NCBI Taxonomy" id="550983"/>
    <lineage>
        <taxon>Bacteria</taxon>
        <taxon>Pseudomonadati</taxon>
        <taxon>Bacteroidota</taxon>
        <taxon>Chitinophagia</taxon>
        <taxon>Chitinophagales</taxon>
        <taxon>Chitinophagaceae</taxon>
        <taxon>Niastella</taxon>
    </lineage>
</organism>
<dbReference type="AlphaFoldDB" id="A0A1V9GD94"/>
<dbReference type="PRINTS" id="PR00412">
    <property type="entry name" value="EPOXHYDRLASE"/>
</dbReference>
<comment type="caution">
    <text evidence="2">The sequence shown here is derived from an EMBL/GenBank/DDBJ whole genome shotgun (WGS) entry which is preliminary data.</text>
</comment>
<evidence type="ECO:0000313" key="2">
    <source>
        <dbReference type="EMBL" id="OQP68507.1"/>
    </source>
</evidence>
<keyword evidence="2" id="KW-0378">Hydrolase</keyword>
<dbReference type="PANTHER" id="PTHR43798:SF33">
    <property type="entry name" value="HYDROLASE, PUTATIVE (AFU_ORTHOLOGUE AFUA_2G14860)-RELATED"/>
    <property type="match status" value="1"/>
</dbReference>